<dbReference type="GO" id="GO:0030295">
    <property type="term" value="F:protein kinase activator activity"/>
    <property type="evidence" value="ECO:0007669"/>
    <property type="project" value="TreeGrafter"/>
</dbReference>
<protein>
    <recommendedName>
        <fullName evidence="3">histidine kinase</fullName>
        <ecNumber evidence="3">2.7.13.3</ecNumber>
    </recommendedName>
</protein>
<dbReference type="InterPro" id="IPR001610">
    <property type="entry name" value="PAC"/>
</dbReference>
<evidence type="ECO:0000256" key="10">
    <source>
        <dbReference type="ARBA" id="ARBA00022989"/>
    </source>
</evidence>
<dbReference type="EMBL" id="JAAHFQ010000368">
    <property type="protein sequence ID" value="NER29444.1"/>
    <property type="molecule type" value="Genomic_DNA"/>
</dbReference>
<dbReference type="GO" id="GO:0006355">
    <property type="term" value="P:regulation of DNA-templated transcription"/>
    <property type="evidence" value="ECO:0007669"/>
    <property type="project" value="InterPro"/>
</dbReference>
<dbReference type="InterPro" id="IPR036097">
    <property type="entry name" value="HisK_dim/P_sf"/>
</dbReference>
<dbReference type="InterPro" id="IPR013656">
    <property type="entry name" value="PAS_4"/>
</dbReference>
<dbReference type="Gene3D" id="1.10.287.130">
    <property type="match status" value="1"/>
</dbReference>
<dbReference type="CDD" id="cd00075">
    <property type="entry name" value="HATPase"/>
    <property type="match status" value="1"/>
</dbReference>
<dbReference type="Pfam" id="PF08448">
    <property type="entry name" value="PAS_4"/>
    <property type="match status" value="1"/>
</dbReference>
<dbReference type="AlphaFoldDB" id="A0A6B3NHE4"/>
<dbReference type="CDD" id="cd00082">
    <property type="entry name" value="HisKA"/>
    <property type="match status" value="1"/>
</dbReference>
<dbReference type="Pfam" id="PF01590">
    <property type="entry name" value="GAF"/>
    <property type="match status" value="1"/>
</dbReference>
<keyword evidence="4" id="KW-0597">Phosphoprotein</keyword>
<comment type="subcellular location">
    <subcellularLocation>
        <location evidence="2">Membrane</location>
        <topology evidence="2">Multi-pass membrane protein</topology>
    </subcellularLocation>
</comment>
<dbReference type="SUPFAM" id="SSF55874">
    <property type="entry name" value="ATPase domain of HSP90 chaperone/DNA topoisomerase II/histidine kinase"/>
    <property type="match status" value="1"/>
</dbReference>
<evidence type="ECO:0000256" key="9">
    <source>
        <dbReference type="ARBA" id="ARBA00022840"/>
    </source>
</evidence>
<dbReference type="NCBIfam" id="TIGR00229">
    <property type="entry name" value="sensory_box"/>
    <property type="match status" value="1"/>
</dbReference>
<dbReference type="Gene3D" id="3.30.565.10">
    <property type="entry name" value="Histidine kinase-like ATPase, C-terminal domain"/>
    <property type="match status" value="1"/>
</dbReference>
<accession>A0A6B3NHE4</accession>
<feature type="domain" description="Histidine kinase" evidence="14">
    <location>
        <begin position="683"/>
        <end position="913"/>
    </location>
</feature>
<keyword evidence="7" id="KW-0547">Nucleotide-binding</keyword>
<dbReference type="PANTHER" id="PTHR42878:SF7">
    <property type="entry name" value="SENSOR HISTIDINE KINASE GLRK"/>
    <property type="match status" value="1"/>
</dbReference>
<evidence type="ECO:0000256" key="12">
    <source>
        <dbReference type="ARBA" id="ARBA00023136"/>
    </source>
</evidence>
<dbReference type="GO" id="GO:0016020">
    <property type="term" value="C:membrane"/>
    <property type="evidence" value="ECO:0007669"/>
    <property type="project" value="UniProtKB-SubCell"/>
</dbReference>
<dbReference type="InterPro" id="IPR050351">
    <property type="entry name" value="BphY/WalK/GraS-like"/>
</dbReference>
<dbReference type="SUPFAM" id="SSF55781">
    <property type="entry name" value="GAF domain-like"/>
    <property type="match status" value="2"/>
</dbReference>
<dbReference type="InterPro" id="IPR000014">
    <property type="entry name" value="PAS"/>
</dbReference>
<comment type="caution">
    <text evidence="17">The sequence shown here is derived from an EMBL/GenBank/DDBJ whole genome shotgun (WGS) entry which is preliminary data.</text>
</comment>
<organism evidence="17">
    <name type="scientific">Symploca sp. SIO1C4</name>
    <dbReference type="NCBI Taxonomy" id="2607765"/>
    <lineage>
        <taxon>Bacteria</taxon>
        <taxon>Bacillati</taxon>
        <taxon>Cyanobacteriota</taxon>
        <taxon>Cyanophyceae</taxon>
        <taxon>Coleofasciculales</taxon>
        <taxon>Coleofasciculaceae</taxon>
        <taxon>Symploca</taxon>
    </lineage>
</organism>
<comment type="catalytic activity">
    <reaction evidence="1">
        <text>ATP + protein L-histidine = ADP + protein N-phospho-L-histidine.</text>
        <dbReference type="EC" id="2.7.13.3"/>
    </reaction>
</comment>
<keyword evidence="8" id="KW-0418">Kinase</keyword>
<dbReference type="Gene3D" id="3.30.450.20">
    <property type="entry name" value="PAS domain"/>
    <property type="match status" value="2"/>
</dbReference>
<dbReference type="Pfam" id="PF00989">
    <property type="entry name" value="PAS"/>
    <property type="match status" value="1"/>
</dbReference>
<dbReference type="InterPro" id="IPR003594">
    <property type="entry name" value="HATPase_dom"/>
</dbReference>
<dbReference type="InterPro" id="IPR005467">
    <property type="entry name" value="His_kinase_dom"/>
</dbReference>
<keyword evidence="5" id="KW-0808">Transferase</keyword>
<keyword evidence="13" id="KW-0175">Coiled coil</keyword>
<dbReference type="CDD" id="cd00130">
    <property type="entry name" value="PAS"/>
    <property type="match status" value="1"/>
</dbReference>
<dbReference type="SMART" id="SM00065">
    <property type="entry name" value="GAF"/>
    <property type="match status" value="2"/>
</dbReference>
<dbReference type="PROSITE" id="PS50113">
    <property type="entry name" value="PAC"/>
    <property type="match status" value="1"/>
</dbReference>
<evidence type="ECO:0000259" key="14">
    <source>
        <dbReference type="PROSITE" id="PS50109"/>
    </source>
</evidence>
<dbReference type="SMART" id="SM00091">
    <property type="entry name" value="PAS"/>
    <property type="match status" value="2"/>
</dbReference>
<dbReference type="InterPro" id="IPR004358">
    <property type="entry name" value="Sig_transdc_His_kin-like_C"/>
</dbReference>
<evidence type="ECO:0000256" key="13">
    <source>
        <dbReference type="SAM" id="Coils"/>
    </source>
</evidence>
<evidence type="ECO:0000256" key="11">
    <source>
        <dbReference type="ARBA" id="ARBA00023012"/>
    </source>
</evidence>
<dbReference type="InterPro" id="IPR003661">
    <property type="entry name" value="HisK_dim/P_dom"/>
</dbReference>
<dbReference type="SMART" id="SM00387">
    <property type="entry name" value="HATPase_c"/>
    <property type="match status" value="1"/>
</dbReference>
<evidence type="ECO:0000256" key="8">
    <source>
        <dbReference type="ARBA" id="ARBA00022777"/>
    </source>
</evidence>
<dbReference type="PROSITE" id="PS50112">
    <property type="entry name" value="PAS"/>
    <property type="match status" value="1"/>
</dbReference>
<evidence type="ECO:0000256" key="6">
    <source>
        <dbReference type="ARBA" id="ARBA00022692"/>
    </source>
</evidence>
<dbReference type="SMART" id="SM00086">
    <property type="entry name" value="PAC"/>
    <property type="match status" value="1"/>
</dbReference>
<dbReference type="InterPro" id="IPR003018">
    <property type="entry name" value="GAF"/>
</dbReference>
<name>A0A6B3NHE4_9CYAN</name>
<dbReference type="Pfam" id="PF00512">
    <property type="entry name" value="HisKA"/>
    <property type="match status" value="1"/>
</dbReference>
<keyword evidence="12" id="KW-0472">Membrane</keyword>
<feature type="coiled-coil region" evidence="13">
    <location>
        <begin position="346"/>
        <end position="380"/>
    </location>
</feature>
<evidence type="ECO:0000256" key="7">
    <source>
        <dbReference type="ARBA" id="ARBA00022741"/>
    </source>
</evidence>
<keyword evidence="11" id="KW-0902">Two-component regulatory system</keyword>
<dbReference type="InterPro" id="IPR013767">
    <property type="entry name" value="PAS_fold"/>
</dbReference>
<evidence type="ECO:0000256" key="2">
    <source>
        <dbReference type="ARBA" id="ARBA00004141"/>
    </source>
</evidence>
<dbReference type="SMART" id="SM00388">
    <property type="entry name" value="HisKA"/>
    <property type="match status" value="1"/>
</dbReference>
<dbReference type="GO" id="GO:0007234">
    <property type="term" value="P:osmosensory signaling via phosphorelay pathway"/>
    <property type="evidence" value="ECO:0007669"/>
    <property type="project" value="TreeGrafter"/>
</dbReference>
<dbReference type="Pfam" id="PF02518">
    <property type="entry name" value="HATPase_c"/>
    <property type="match status" value="1"/>
</dbReference>
<evidence type="ECO:0000256" key="4">
    <source>
        <dbReference type="ARBA" id="ARBA00022553"/>
    </source>
</evidence>
<dbReference type="Gene3D" id="3.30.450.40">
    <property type="match status" value="2"/>
</dbReference>
<dbReference type="PROSITE" id="PS50109">
    <property type="entry name" value="HIS_KIN"/>
    <property type="match status" value="1"/>
</dbReference>
<dbReference type="GO" id="GO:0000155">
    <property type="term" value="F:phosphorelay sensor kinase activity"/>
    <property type="evidence" value="ECO:0007669"/>
    <property type="project" value="InterPro"/>
</dbReference>
<feature type="domain" description="PAS" evidence="15">
    <location>
        <begin position="370"/>
        <end position="440"/>
    </location>
</feature>
<dbReference type="SUPFAM" id="SSF47384">
    <property type="entry name" value="Homodimeric domain of signal transducing histidine kinase"/>
    <property type="match status" value="1"/>
</dbReference>
<reference evidence="17" key="1">
    <citation type="submission" date="2019-11" db="EMBL/GenBank/DDBJ databases">
        <title>Genomic insights into an expanded diversity of filamentous marine cyanobacteria reveals the extraordinary biosynthetic potential of Moorea and Okeania.</title>
        <authorList>
            <person name="Ferreira Leao T."/>
            <person name="Wang M."/>
            <person name="Moss N."/>
            <person name="Da Silva R."/>
            <person name="Sanders J."/>
            <person name="Nurk S."/>
            <person name="Gurevich A."/>
            <person name="Humphrey G."/>
            <person name="Reher R."/>
            <person name="Zhu Q."/>
            <person name="Belda-Ferre P."/>
            <person name="Glukhov E."/>
            <person name="Rex R."/>
            <person name="Dorrestein P.C."/>
            <person name="Knight R."/>
            <person name="Pevzner P."/>
            <person name="Gerwick W.H."/>
            <person name="Gerwick L."/>
        </authorList>
    </citation>
    <scope>NUCLEOTIDE SEQUENCE</scope>
    <source>
        <strain evidence="17">SIO1C4</strain>
    </source>
</reference>
<feature type="domain" description="PAC" evidence="16">
    <location>
        <begin position="444"/>
        <end position="496"/>
    </location>
</feature>
<evidence type="ECO:0000259" key="15">
    <source>
        <dbReference type="PROSITE" id="PS50112"/>
    </source>
</evidence>
<dbReference type="PANTHER" id="PTHR42878">
    <property type="entry name" value="TWO-COMPONENT HISTIDINE KINASE"/>
    <property type="match status" value="1"/>
</dbReference>
<evidence type="ECO:0000259" key="16">
    <source>
        <dbReference type="PROSITE" id="PS50113"/>
    </source>
</evidence>
<dbReference type="InterPro" id="IPR000700">
    <property type="entry name" value="PAS-assoc_C"/>
</dbReference>
<gene>
    <name evidence="17" type="ORF">F6J89_17900</name>
</gene>
<dbReference type="GO" id="GO:0000156">
    <property type="term" value="F:phosphorelay response regulator activity"/>
    <property type="evidence" value="ECO:0007669"/>
    <property type="project" value="TreeGrafter"/>
</dbReference>
<dbReference type="Pfam" id="PF13185">
    <property type="entry name" value="GAF_2"/>
    <property type="match status" value="1"/>
</dbReference>
<proteinExistence type="predicted"/>
<keyword evidence="10" id="KW-1133">Transmembrane helix</keyword>
<evidence type="ECO:0000256" key="5">
    <source>
        <dbReference type="ARBA" id="ARBA00022679"/>
    </source>
</evidence>
<evidence type="ECO:0000256" key="3">
    <source>
        <dbReference type="ARBA" id="ARBA00012438"/>
    </source>
</evidence>
<keyword evidence="9" id="KW-0067">ATP-binding</keyword>
<dbReference type="InterPro" id="IPR036890">
    <property type="entry name" value="HATPase_C_sf"/>
</dbReference>
<evidence type="ECO:0000313" key="17">
    <source>
        <dbReference type="EMBL" id="NER29444.1"/>
    </source>
</evidence>
<dbReference type="FunFam" id="3.30.565.10:FF:000006">
    <property type="entry name" value="Sensor histidine kinase WalK"/>
    <property type="match status" value="1"/>
</dbReference>
<dbReference type="SUPFAM" id="SSF55785">
    <property type="entry name" value="PYP-like sensor domain (PAS domain)"/>
    <property type="match status" value="2"/>
</dbReference>
<dbReference type="InterPro" id="IPR035965">
    <property type="entry name" value="PAS-like_dom_sf"/>
</dbReference>
<keyword evidence="6" id="KW-0812">Transmembrane</keyword>
<sequence>MSPDHLVIDLINRQWNTECYLLTIQVAMINQIAQAVKGKLVLEEVLKTTASQLQEVLQVSGCVIFQSHQPQYGLASGVNEAITSNGERQDLAHLKSACTDFYNYYHSRLTKGELVMLQDEWEYLPSILQDVARKCELYTILMVPLWHQQLYLGAIILYQCEQTWELMHQAVTFVREIADHCAIALQQAELEQRWQIELKKRCRAQSELKASIARNQALLEVIPDLIFRVRRDGICVDWKAAKEETMPILASEIIDKHVHQVFPKQVAGLIWHYVELALESNSIQSFECQLWLKGKSRHFEARIVKSGSDEAAVIVQNITERVEARITLEQANDALEARVEERTAALREANHILRAEIVERQRAEEQLRQSEERFRNLVETSSDWVWEMDENAIYTYASPKVSSLLGYEPHEIIGQTPSELATPENSQYVAEIFAELVASQQPFTCWENTNLHKDGHLVILEGSGVPIFDRLGKFCGYRGIDRDITERKRAEEQLRFLHSITQALFQSQDFHAALSVALQKVCEATGWDLGEAWVPKADGSTLECSPAWFSKTENLGNFRKASEELTFAPGCDLPGRVWVSKQPEWLPDVSRESNHVYLRANLAQKIGLKAGLGIPVIANNIVLAVLVFYMFETRPEDAGLIELISASTELGLMIQRKQAEGEIRKALVREKELTELKSRFITMTSHEFRTPLTTIQSSAELIEHYSYKWTEEKKLTHLYRIQSSVKYMTKLLNDVLIIGRAEAGKLKLNPLPLDLERFCGDLVEELQFNDTNQHQLIFKIEGLDQQDSEVIEYSLAPTKQPCLDEKILRQILENLLGNAIKYSPRGSTVELTLSYRKNNLVFKIIDRGIGIPKVDLPLLFESFHRANNVGTIAGTGLGLAIVKKCLDIHKGQIEVESEVGFGTTFTITLPMYNSLATDKANVQTN</sequence>
<dbReference type="EC" id="2.7.13.3" evidence="3"/>
<dbReference type="PRINTS" id="PR00344">
    <property type="entry name" value="BCTRLSENSOR"/>
</dbReference>
<dbReference type="InterPro" id="IPR029016">
    <property type="entry name" value="GAF-like_dom_sf"/>
</dbReference>
<evidence type="ECO:0000256" key="1">
    <source>
        <dbReference type="ARBA" id="ARBA00000085"/>
    </source>
</evidence>